<evidence type="ECO:0000256" key="1">
    <source>
        <dbReference type="SAM" id="Phobius"/>
    </source>
</evidence>
<comment type="caution">
    <text evidence="2">The sequence shown here is derived from an EMBL/GenBank/DDBJ whole genome shotgun (WGS) entry which is preliminary data.</text>
</comment>
<evidence type="ECO:0000313" key="3">
    <source>
        <dbReference type="Proteomes" id="UP001150217"/>
    </source>
</evidence>
<keyword evidence="1" id="KW-0812">Transmembrane</keyword>
<dbReference type="EMBL" id="JANVFT010000019">
    <property type="protein sequence ID" value="KAJ4497699.1"/>
    <property type="molecule type" value="Genomic_DNA"/>
</dbReference>
<name>A0ABQ8VR80_9AGAR</name>
<protein>
    <submittedName>
        <fullName evidence="2">Uncharacterized protein</fullName>
    </submittedName>
</protein>
<feature type="transmembrane region" description="Helical" evidence="1">
    <location>
        <begin position="63"/>
        <end position="83"/>
    </location>
</feature>
<accession>A0ABQ8VR80</accession>
<keyword evidence="1" id="KW-0472">Membrane</keyword>
<reference evidence="2" key="1">
    <citation type="submission" date="2022-08" db="EMBL/GenBank/DDBJ databases">
        <title>A Global Phylogenomic Analysis of the Shiitake Genus Lentinula.</title>
        <authorList>
            <consortium name="DOE Joint Genome Institute"/>
            <person name="Sierra-Patev S."/>
            <person name="Min B."/>
            <person name="Naranjo-Ortiz M."/>
            <person name="Looney B."/>
            <person name="Konkel Z."/>
            <person name="Slot J.C."/>
            <person name="Sakamoto Y."/>
            <person name="Steenwyk J.L."/>
            <person name="Rokas A."/>
            <person name="Carro J."/>
            <person name="Camarero S."/>
            <person name="Ferreira P."/>
            <person name="Molpeceres G."/>
            <person name="Ruiz-Duenas F.J."/>
            <person name="Serrano A."/>
            <person name="Henrissat B."/>
            <person name="Drula E."/>
            <person name="Hughes K.W."/>
            <person name="Mata J.L."/>
            <person name="Ishikawa N.K."/>
            <person name="Vargas-Isla R."/>
            <person name="Ushijima S."/>
            <person name="Smith C.A."/>
            <person name="Ahrendt S."/>
            <person name="Andreopoulos W."/>
            <person name="He G."/>
            <person name="Labutti K."/>
            <person name="Lipzen A."/>
            <person name="Ng V."/>
            <person name="Riley R."/>
            <person name="Sandor L."/>
            <person name="Barry K."/>
            <person name="Martinez A.T."/>
            <person name="Xiao Y."/>
            <person name="Gibbons J.G."/>
            <person name="Terashima K."/>
            <person name="Grigoriev I.V."/>
            <person name="Hibbett D.S."/>
        </authorList>
    </citation>
    <scope>NUCLEOTIDE SEQUENCE</scope>
    <source>
        <strain evidence="2">RHP3577 ss4</strain>
    </source>
</reference>
<evidence type="ECO:0000313" key="2">
    <source>
        <dbReference type="EMBL" id="KAJ4497699.1"/>
    </source>
</evidence>
<proteinExistence type="predicted"/>
<keyword evidence="1" id="KW-1133">Transmembrane helix</keyword>
<organism evidence="2 3">
    <name type="scientific">Lentinula lateritia</name>
    <dbReference type="NCBI Taxonomy" id="40482"/>
    <lineage>
        <taxon>Eukaryota</taxon>
        <taxon>Fungi</taxon>
        <taxon>Dikarya</taxon>
        <taxon>Basidiomycota</taxon>
        <taxon>Agaricomycotina</taxon>
        <taxon>Agaricomycetes</taxon>
        <taxon>Agaricomycetidae</taxon>
        <taxon>Agaricales</taxon>
        <taxon>Marasmiineae</taxon>
        <taxon>Omphalotaceae</taxon>
        <taxon>Lentinula</taxon>
    </lineage>
</organism>
<keyword evidence="3" id="KW-1185">Reference proteome</keyword>
<dbReference type="Proteomes" id="UP001150217">
    <property type="component" value="Unassembled WGS sequence"/>
</dbReference>
<gene>
    <name evidence="2" type="ORF">C8R41DRAFT_183047</name>
</gene>
<sequence length="96" mass="10722">MVSPKKGKGTNLSSARPLHWRLMSLLDSVVLLLNVSGAFRALGLYFHPRPRNGTYNQLKALSILPAVLHSMILDLHMLPFLVWTSKSTLFSHLISV</sequence>
<feature type="transmembrane region" description="Helical" evidence="1">
    <location>
        <begin position="20"/>
        <end position="42"/>
    </location>
</feature>